<dbReference type="Gene3D" id="3.90.1300.10">
    <property type="entry name" value="Amidase signature (AS) domain"/>
    <property type="match status" value="1"/>
</dbReference>
<dbReference type="Pfam" id="PF01425">
    <property type="entry name" value="Amidase"/>
    <property type="match status" value="1"/>
</dbReference>
<protein>
    <submittedName>
        <fullName evidence="3">Putative amidase AmiB2</fullName>
    </submittedName>
</protein>
<comment type="similarity">
    <text evidence="1">Belongs to the amidase family.</text>
</comment>
<gene>
    <name evidence="3" type="primary">amiB2</name>
    <name evidence="3" type="ORF">GTS_01530</name>
</gene>
<dbReference type="PROSITE" id="PS00571">
    <property type="entry name" value="AMIDASES"/>
    <property type="match status" value="1"/>
</dbReference>
<name>A0A4D4J042_9PSEU</name>
<evidence type="ECO:0000259" key="2">
    <source>
        <dbReference type="Pfam" id="PF01425"/>
    </source>
</evidence>
<keyword evidence="4" id="KW-1185">Reference proteome</keyword>
<dbReference type="EMBL" id="BJFL01000001">
    <property type="protein sequence ID" value="GDY28520.1"/>
    <property type="molecule type" value="Genomic_DNA"/>
</dbReference>
<dbReference type="AlphaFoldDB" id="A0A4D4J042"/>
<dbReference type="InterPro" id="IPR020556">
    <property type="entry name" value="Amidase_CS"/>
</dbReference>
<dbReference type="PANTHER" id="PTHR11895">
    <property type="entry name" value="TRANSAMIDASE"/>
    <property type="match status" value="1"/>
</dbReference>
<comment type="caution">
    <text evidence="3">The sequence shown here is derived from an EMBL/GenBank/DDBJ whole genome shotgun (WGS) entry which is preliminary data.</text>
</comment>
<dbReference type="Proteomes" id="UP000298860">
    <property type="component" value="Unassembled WGS sequence"/>
</dbReference>
<evidence type="ECO:0000313" key="4">
    <source>
        <dbReference type="Proteomes" id="UP000298860"/>
    </source>
</evidence>
<accession>A0A4D4J042</accession>
<reference evidence="4" key="1">
    <citation type="submission" date="2019-04" db="EMBL/GenBank/DDBJ databases">
        <title>Draft genome sequence of Pseudonocardiaceae bacterium SL3-2-4.</title>
        <authorList>
            <person name="Ningsih F."/>
            <person name="Yokota A."/>
            <person name="Sakai Y."/>
            <person name="Nanatani K."/>
            <person name="Yabe S."/>
            <person name="Oetari A."/>
            <person name="Sjamsuridzal W."/>
        </authorList>
    </citation>
    <scope>NUCLEOTIDE SEQUENCE [LARGE SCALE GENOMIC DNA]</scope>
    <source>
        <strain evidence="4">SL3-2-4</strain>
    </source>
</reference>
<evidence type="ECO:0000313" key="3">
    <source>
        <dbReference type="EMBL" id="GDY28520.1"/>
    </source>
</evidence>
<dbReference type="SUPFAM" id="SSF75304">
    <property type="entry name" value="Amidase signature (AS) enzymes"/>
    <property type="match status" value="1"/>
</dbReference>
<dbReference type="GO" id="GO:0003824">
    <property type="term" value="F:catalytic activity"/>
    <property type="evidence" value="ECO:0007669"/>
    <property type="project" value="InterPro"/>
</dbReference>
<organism evidence="3 4">
    <name type="scientific">Gandjariella thermophila</name>
    <dbReference type="NCBI Taxonomy" id="1931992"/>
    <lineage>
        <taxon>Bacteria</taxon>
        <taxon>Bacillati</taxon>
        <taxon>Actinomycetota</taxon>
        <taxon>Actinomycetes</taxon>
        <taxon>Pseudonocardiales</taxon>
        <taxon>Pseudonocardiaceae</taxon>
        <taxon>Gandjariella</taxon>
    </lineage>
</organism>
<dbReference type="InterPro" id="IPR000120">
    <property type="entry name" value="Amidase"/>
</dbReference>
<dbReference type="NCBIfam" id="NF009119">
    <property type="entry name" value="PRK12470.1"/>
    <property type="match status" value="1"/>
</dbReference>
<dbReference type="RefSeq" id="WP_137811738.1">
    <property type="nucleotide sequence ID" value="NZ_BJFL01000001.1"/>
</dbReference>
<proteinExistence type="inferred from homology"/>
<sequence length="471" mass="49684">MDITDVCFAGAAEQAHLLRSGELSARELIEACLRRIETHDRTLNAFREVFAEAARAAAAEADERRARGEDAPLLGVPVAVKEDQPIAGRPTTLGTTAVRQSQPADGELVRRLRAAGAIVVGRTREPELGLWPFTETAHAGVTRSPWAPEHSSGGSSGGSAAAVAAGLVGAAIGTDGAGSIRIPSACTGVFGLKPQRGRFSLHPAGEQWTGLVVAGPITRHVRDWALVADHTHGSLPTDAAHAAPPATSFTEAAATDPAPLRIGLSLRPWGVGVPIDPEVRNAVLDTAALLADLGHQVDRRDPDYLDPTSLYGLAPRYLRSAAEGAAAVDRPDLLETRTRRVAALGRLIPSALVDRSIRFGARLAEQANRVFDDVDVLLTPALTRPPLRAGEWEGHSALRVLLAANRYVAFLPLWNIAGNPAAAVPAGHTPEGAPLAVQLVGRPHDECTLLSLAGQLERARPWADRYPPGFA</sequence>
<dbReference type="PANTHER" id="PTHR11895:SF7">
    <property type="entry name" value="GLUTAMYL-TRNA(GLN) AMIDOTRANSFERASE SUBUNIT A, MITOCHONDRIAL"/>
    <property type="match status" value="1"/>
</dbReference>
<evidence type="ECO:0000256" key="1">
    <source>
        <dbReference type="ARBA" id="ARBA00009199"/>
    </source>
</evidence>
<dbReference type="InterPro" id="IPR023631">
    <property type="entry name" value="Amidase_dom"/>
</dbReference>
<dbReference type="InterPro" id="IPR036928">
    <property type="entry name" value="AS_sf"/>
</dbReference>
<dbReference type="OrthoDB" id="5175573at2"/>
<feature type="domain" description="Amidase" evidence="2">
    <location>
        <begin position="27"/>
        <end position="450"/>
    </location>
</feature>